<feature type="domain" description="DinB-like" evidence="1">
    <location>
        <begin position="31"/>
        <end position="183"/>
    </location>
</feature>
<dbReference type="InterPro" id="IPR024775">
    <property type="entry name" value="DinB-like"/>
</dbReference>
<evidence type="ECO:0000313" key="3">
    <source>
        <dbReference type="Proteomes" id="UP000753802"/>
    </source>
</evidence>
<gene>
    <name evidence="2" type="ORF">GWC95_17380</name>
</gene>
<comment type="caution">
    <text evidence="2">The sequence shown here is derived from an EMBL/GenBank/DDBJ whole genome shotgun (WGS) entry which is preliminary data.</text>
</comment>
<protein>
    <submittedName>
        <fullName evidence="2">DinB family protein</fullName>
    </submittedName>
</protein>
<dbReference type="Gene3D" id="1.20.120.450">
    <property type="entry name" value="dinb family like domain"/>
    <property type="match status" value="1"/>
</dbReference>
<reference evidence="2 3" key="1">
    <citation type="submission" date="2020-01" db="EMBL/GenBank/DDBJ databases">
        <title>Genome analysis.</title>
        <authorList>
            <person name="Wu S."/>
            <person name="Wang G."/>
        </authorList>
    </citation>
    <scope>NUCLEOTIDE SEQUENCE [LARGE SCALE GENOMIC DNA]</scope>
    <source>
        <strain evidence="2 3">SYL130</strain>
    </source>
</reference>
<dbReference type="Pfam" id="PF12867">
    <property type="entry name" value="DinB_2"/>
    <property type="match status" value="1"/>
</dbReference>
<evidence type="ECO:0000259" key="1">
    <source>
        <dbReference type="Pfam" id="PF12867"/>
    </source>
</evidence>
<organism evidence="2 3">
    <name type="scientific">Sediminibacterium roseum</name>
    <dbReference type="NCBI Taxonomy" id="1978412"/>
    <lineage>
        <taxon>Bacteria</taxon>
        <taxon>Pseudomonadati</taxon>
        <taxon>Bacteroidota</taxon>
        <taxon>Chitinophagia</taxon>
        <taxon>Chitinophagales</taxon>
        <taxon>Chitinophagaceae</taxon>
        <taxon>Sediminibacterium</taxon>
    </lineage>
</organism>
<dbReference type="Proteomes" id="UP000753802">
    <property type="component" value="Unassembled WGS sequence"/>
</dbReference>
<proteinExistence type="predicted"/>
<dbReference type="SUPFAM" id="SSF109854">
    <property type="entry name" value="DinB/YfiT-like putative metalloenzymes"/>
    <property type="match status" value="1"/>
</dbReference>
<accession>A0ABW9ZX40</accession>
<dbReference type="InterPro" id="IPR034660">
    <property type="entry name" value="DinB/YfiT-like"/>
</dbReference>
<name>A0ABW9ZX40_9BACT</name>
<dbReference type="RefSeq" id="WP_161819972.1">
    <property type="nucleotide sequence ID" value="NZ_JAACJS010000015.1"/>
</dbReference>
<evidence type="ECO:0000313" key="2">
    <source>
        <dbReference type="EMBL" id="NCI51700.1"/>
    </source>
</evidence>
<sequence length="208" mass="23626">MPVYLSQTLLDALSDHTEAFLDKGVSEWQMLPHHQFASKPGPDKWSANQCLAHLNEYGRYYLPLIEKAIDEYTASGKDPAIEFKAGWLGNYFTGMMLNNADGTPVKKMSAPKAYSPETTNESFAVIAEFIEQQEKMLLLLRKAKKVDMGAIRIPISIAKFIKLKLGDTFLFLVAHNYRHILQADRALQLSVKKTQKKLNLFVLSEMMR</sequence>
<dbReference type="EMBL" id="JAACJS010000015">
    <property type="protein sequence ID" value="NCI51700.1"/>
    <property type="molecule type" value="Genomic_DNA"/>
</dbReference>
<keyword evidence="3" id="KW-1185">Reference proteome</keyword>